<dbReference type="InterPro" id="IPR029045">
    <property type="entry name" value="ClpP/crotonase-like_dom_sf"/>
</dbReference>
<accession>A0A327L202</accession>
<name>A0A327L202_9BRAD</name>
<evidence type="ECO:0000313" key="4">
    <source>
        <dbReference type="Proteomes" id="UP000249130"/>
    </source>
</evidence>
<reference evidence="3 4" key="1">
    <citation type="submission" date="2017-07" db="EMBL/GenBank/DDBJ databases">
        <title>Draft Genome Sequences of Select Purple Nonsulfur Bacteria.</title>
        <authorList>
            <person name="Lasarre B."/>
            <person name="Mckinlay J.B."/>
        </authorList>
    </citation>
    <scope>NUCLEOTIDE SEQUENCE [LARGE SCALE GENOMIC DNA]</scope>
    <source>
        <strain evidence="3 4">DSM 5909</strain>
    </source>
</reference>
<gene>
    <name evidence="3" type="ORF">CH341_09315</name>
</gene>
<dbReference type="PANTHER" id="PTHR43802:SF1">
    <property type="entry name" value="IP11341P-RELATED"/>
    <property type="match status" value="1"/>
</dbReference>
<dbReference type="EMBL" id="NPEX01000046">
    <property type="protein sequence ID" value="RAI44397.1"/>
    <property type="molecule type" value="Genomic_DNA"/>
</dbReference>
<dbReference type="AlphaFoldDB" id="A0A327L202"/>
<dbReference type="Pfam" id="PF00378">
    <property type="entry name" value="ECH_1"/>
    <property type="match status" value="1"/>
</dbReference>
<dbReference type="SUPFAM" id="SSF52096">
    <property type="entry name" value="ClpP/crotonase"/>
    <property type="match status" value="1"/>
</dbReference>
<dbReference type="InterPro" id="IPR001753">
    <property type="entry name" value="Enoyl-CoA_hydra/iso"/>
</dbReference>
<protein>
    <recommendedName>
        <fullName evidence="5">Enoyl-CoA hydratase</fullName>
    </recommendedName>
</protein>
<comment type="similarity">
    <text evidence="1 2">Belongs to the enoyl-CoA hydratase/isomerase family.</text>
</comment>
<dbReference type="PROSITE" id="PS00166">
    <property type="entry name" value="ENOYL_COA_HYDRATASE"/>
    <property type="match status" value="1"/>
</dbReference>
<dbReference type="GO" id="GO:0003824">
    <property type="term" value="F:catalytic activity"/>
    <property type="evidence" value="ECO:0007669"/>
    <property type="project" value="InterPro"/>
</dbReference>
<evidence type="ECO:0000256" key="2">
    <source>
        <dbReference type="RuleBase" id="RU003707"/>
    </source>
</evidence>
<dbReference type="Proteomes" id="UP000249130">
    <property type="component" value="Unassembled WGS sequence"/>
</dbReference>
<evidence type="ECO:0008006" key="5">
    <source>
        <dbReference type="Google" id="ProtNLM"/>
    </source>
</evidence>
<organism evidence="3 4">
    <name type="scientific">Rhodoplanes roseus</name>
    <dbReference type="NCBI Taxonomy" id="29409"/>
    <lineage>
        <taxon>Bacteria</taxon>
        <taxon>Pseudomonadati</taxon>
        <taxon>Pseudomonadota</taxon>
        <taxon>Alphaproteobacteria</taxon>
        <taxon>Hyphomicrobiales</taxon>
        <taxon>Nitrobacteraceae</taxon>
        <taxon>Rhodoplanes</taxon>
    </lineage>
</organism>
<evidence type="ECO:0000256" key="1">
    <source>
        <dbReference type="ARBA" id="ARBA00005254"/>
    </source>
</evidence>
<keyword evidence="4" id="KW-1185">Reference proteome</keyword>
<evidence type="ECO:0000313" key="3">
    <source>
        <dbReference type="EMBL" id="RAI44397.1"/>
    </source>
</evidence>
<dbReference type="InterPro" id="IPR018376">
    <property type="entry name" value="Enoyl-CoA_hyd/isom_CS"/>
</dbReference>
<proteinExistence type="inferred from homology"/>
<dbReference type="OrthoDB" id="9795727at2"/>
<comment type="caution">
    <text evidence="3">The sequence shown here is derived from an EMBL/GenBank/DDBJ whole genome shotgun (WGS) entry which is preliminary data.</text>
</comment>
<dbReference type="PANTHER" id="PTHR43802">
    <property type="entry name" value="ENOYL-COA HYDRATASE"/>
    <property type="match status" value="1"/>
</dbReference>
<dbReference type="RefSeq" id="WP_111418774.1">
    <property type="nucleotide sequence ID" value="NZ_NPEX01000046.1"/>
</dbReference>
<dbReference type="CDD" id="cd06558">
    <property type="entry name" value="crotonase-like"/>
    <property type="match status" value="1"/>
</dbReference>
<sequence>MSYQFLLYAVDDRVATITLNRPERQNALSEALVDEIMAAVAQADADPEVRVVVITGAGGKAFSSGYDIKESAEKPKRTTADWRARMQKDIQFTYSVWDCSKPVIAMIDGYCFAGAFELAMCCDMRICSDVSTFASLEARFSNGIATLIMPWLIGQRARMLIYTGDTIGAEEAFRLGLVDRVHPKAELQAEVTRLAKRMSRVALECLQWNKRALNQTFETMGLRNAIAYGAEACALMDSIGSPEAEQFTSLRREKGMAAALKWRTDQFAPYE</sequence>
<dbReference type="Gene3D" id="3.90.226.10">
    <property type="entry name" value="2-enoyl-CoA Hydratase, Chain A, domain 1"/>
    <property type="match status" value="1"/>
</dbReference>